<proteinExistence type="predicted"/>
<reference evidence="1 2" key="1">
    <citation type="journal article" date="2024" name="G3 (Bethesda)">
        <title>Genome assembly of Hibiscus sabdariffa L. provides insights into metabolisms of medicinal natural products.</title>
        <authorList>
            <person name="Kim T."/>
        </authorList>
    </citation>
    <scope>NUCLEOTIDE SEQUENCE [LARGE SCALE GENOMIC DNA]</scope>
    <source>
        <strain evidence="1">TK-2024</strain>
        <tissue evidence="1">Old leaves</tissue>
    </source>
</reference>
<dbReference type="Proteomes" id="UP001472677">
    <property type="component" value="Unassembled WGS sequence"/>
</dbReference>
<accession>A0ABR2DN71</accession>
<organism evidence="1 2">
    <name type="scientific">Hibiscus sabdariffa</name>
    <name type="common">roselle</name>
    <dbReference type="NCBI Taxonomy" id="183260"/>
    <lineage>
        <taxon>Eukaryota</taxon>
        <taxon>Viridiplantae</taxon>
        <taxon>Streptophyta</taxon>
        <taxon>Embryophyta</taxon>
        <taxon>Tracheophyta</taxon>
        <taxon>Spermatophyta</taxon>
        <taxon>Magnoliopsida</taxon>
        <taxon>eudicotyledons</taxon>
        <taxon>Gunneridae</taxon>
        <taxon>Pentapetalae</taxon>
        <taxon>rosids</taxon>
        <taxon>malvids</taxon>
        <taxon>Malvales</taxon>
        <taxon>Malvaceae</taxon>
        <taxon>Malvoideae</taxon>
        <taxon>Hibiscus</taxon>
    </lineage>
</organism>
<name>A0ABR2DN71_9ROSI</name>
<dbReference type="Gene3D" id="3.30.559.10">
    <property type="entry name" value="Chloramphenicol acetyltransferase-like domain"/>
    <property type="match status" value="1"/>
</dbReference>
<keyword evidence="2" id="KW-1185">Reference proteome</keyword>
<dbReference type="InterPro" id="IPR023213">
    <property type="entry name" value="CAT-like_dom_sf"/>
</dbReference>
<gene>
    <name evidence="1" type="ORF">V6N12_015446</name>
</gene>
<sequence length="105" mass="11404">MVIRGKQLPFPNVIGSFIISDLTKIGLEDVDFGWDKAVFAGTAKAVGVVNFFVPAKNKKGEVGTSVAISLPAPAMERFARELDNVLKQQPIEDNKSKSKRILSAM</sequence>
<dbReference type="Pfam" id="PF02458">
    <property type="entry name" value="Transferase"/>
    <property type="match status" value="1"/>
</dbReference>
<evidence type="ECO:0000313" key="2">
    <source>
        <dbReference type="Proteomes" id="UP001472677"/>
    </source>
</evidence>
<comment type="caution">
    <text evidence="1">The sequence shown here is derived from an EMBL/GenBank/DDBJ whole genome shotgun (WGS) entry which is preliminary data.</text>
</comment>
<evidence type="ECO:0000313" key="1">
    <source>
        <dbReference type="EMBL" id="KAK8542868.1"/>
    </source>
</evidence>
<protein>
    <submittedName>
        <fullName evidence="1">Uncharacterized protein</fullName>
    </submittedName>
</protein>
<dbReference type="EMBL" id="JBBPBM010000024">
    <property type="protein sequence ID" value="KAK8542868.1"/>
    <property type="molecule type" value="Genomic_DNA"/>
</dbReference>